<proteinExistence type="predicted"/>
<gene>
    <name evidence="1" type="ordered locus">swp_0337</name>
</gene>
<name>B8CHP6_SHEPW</name>
<accession>B8CHP6</accession>
<protein>
    <submittedName>
        <fullName evidence="1">Uncharacterized protein</fullName>
    </submittedName>
</protein>
<dbReference type="AlphaFoldDB" id="B8CHP6"/>
<dbReference type="KEGG" id="swp:swp_0337"/>
<dbReference type="HOGENOM" id="CLU_3257766_0_0_6"/>
<organism evidence="1 2">
    <name type="scientific">Shewanella piezotolerans (strain WP3 / JCM 13877)</name>
    <dbReference type="NCBI Taxonomy" id="225849"/>
    <lineage>
        <taxon>Bacteria</taxon>
        <taxon>Pseudomonadati</taxon>
        <taxon>Pseudomonadota</taxon>
        <taxon>Gammaproteobacteria</taxon>
        <taxon>Alteromonadales</taxon>
        <taxon>Shewanellaceae</taxon>
        <taxon>Shewanella</taxon>
    </lineage>
</organism>
<keyword evidence="2" id="KW-1185">Reference proteome</keyword>
<dbReference type="STRING" id="225849.swp_0337"/>
<reference evidence="1 2" key="1">
    <citation type="journal article" date="2008" name="PLoS ONE">
        <title>Environmental adaptation: genomic analysis of the piezotolerant and psychrotolerant deep-sea iron reducing bacterium Shewanella piezotolerans WP3.</title>
        <authorList>
            <person name="Wang F."/>
            <person name="Wang J."/>
            <person name="Jian H."/>
            <person name="Zhang B."/>
            <person name="Li S."/>
            <person name="Wang F."/>
            <person name="Zeng X."/>
            <person name="Gao L."/>
            <person name="Bartlett D.H."/>
            <person name="Yu J."/>
            <person name="Hu S."/>
            <person name="Xiao X."/>
        </authorList>
    </citation>
    <scope>NUCLEOTIDE SEQUENCE [LARGE SCALE GENOMIC DNA]</scope>
    <source>
        <strain evidence="2">WP3 / JCM 13877</strain>
    </source>
</reference>
<dbReference type="Proteomes" id="UP000000753">
    <property type="component" value="Chromosome"/>
</dbReference>
<evidence type="ECO:0000313" key="2">
    <source>
        <dbReference type="Proteomes" id="UP000000753"/>
    </source>
</evidence>
<dbReference type="EMBL" id="CP000472">
    <property type="protein sequence ID" value="ACJ27172.1"/>
    <property type="molecule type" value="Genomic_DNA"/>
</dbReference>
<evidence type="ECO:0000313" key="1">
    <source>
        <dbReference type="EMBL" id="ACJ27172.1"/>
    </source>
</evidence>
<sequence>MPIQGALNTVRFFNSALNSSLVFIITPPLKLLYKPLLAVISN</sequence>